<name>A0A430QJ63_SCHBO</name>
<dbReference type="Proteomes" id="UP000290809">
    <property type="component" value="Unassembled WGS sequence"/>
</dbReference>
<reference evidence="1 2" key="1">
    <citation type="journal article" date="2019" name="PLoS Pathog.">
        <title>Genome sequence of the bovine parasite Schistosoma bovis Tanzania.</title>
        <authorList>
            <person name="Oey H."/>
            <person name="Zakrzewski M."/>
            <person name="Gobert G."/>
            <person name="Gravermann K."/>
            <person name="Stoye J."/>
            <person name="Jones M."/>
            <person name="Mcmanus D."/>
            <person name="Krause L."/>
        </authorList>
    </citation>
    <scope>NUCLEOTIDE SEQUENCE [LARGE SCALE GENOMIC DNA]</scope>
    <source>
        <strain evidence="1 2">TAN1997</strain>
    </source>
</reference>
<protein>
    <submittedName>
        <fullName evidence="1">Uncharacterized protein</fullName>
    </submittedName>
</protein>
<comment type="caution">
    <text evidence="1">The sequence shown here is derived from an EMBL/GenBank/DDBJ whole genome shotgun (WGS) entry which is preliminary data.</text>
</comment>
<dbReference type="EMBL" id="QMKO01001647">
    <property type="protein sequence ID" value="RTG87740.1"/>
    <property type="molecule type" value="Genomic_DNA"/>
</dbReference>
<dbReference type="AlphaFoldDB" id="A0A430QJ63"/>
<accession>A0A430QJ63</accession>
<proteinExistence type="predicted"/>
<sequence>MPSYEVISPQVACPTCSGAGYVRKDSRADKLCLMKLPYFHDIYVTFTFHVSYTILWQNFDAYLTIMPLVDCYPTNMNISNIET</sequence>
<evidence type="ECO:0000313" key="2">
    <source>
        <dbReference type="Proteomes" id="UP000290809"/>
    </source>
</evidence>
<organism evidence="1 2">
    <name type="scientific">Schistosoma bovis</name>
    <name type="common">Blood fluke</name>
    <dbReference type="NCBI Taxonomy" id="6184"/>
    <lineage>
        <taxon>Eukaryota</taxon>
        <taxon>Metazoa</taxon>
        <taxon>Spiralia</taxon>
        <taxon>Lophotrochozoa</taxon>
        <taxon>Platyhelminthes</taxon>
        <taxon>Trematoda</taxon>
        <taxon>Digenea</taxon>
        <taxon>Strigeidida</taxon>
        <taxon>Schistosomatoidea</taxon>
        <taxon>Schistosomatidae</taxon>
        <taxon>Schistosoma</taxon>
    </lineage>
</organism>
<dbReference type="STRING" id="6184.A0A430QJ63"/>
<evidence type="ECO:0000313" key="1">
    <source>
        <dbReference type="EMBL" id="RTG87740.1"/>
    </source>
</evidence>
<keyword evidence="2" id="KW-1185">Reference proteome</keyword>
<gene>
    <name evidence="1" type="ORF">DC041_0005796</name>
</gene>